<sequence>MSKKKVFTTLLLLVFVFSFTLAGCGGEGTGEVDDTTIFTVARSTDADLIDPGYAWAEGDIDPVYHVFDGLLQFKNDDLDVAPALATDWEMSEDGKTWTFYLRDDVKFHDGTDFNADAVVFSFERVLDEDHPYYGVVQGGYSYLNYLMGDVITEVRAIDEFTVEIELEQKFAPFITYMAHYSQFIVSPTAVEKYGENFPQNPVGTGPFVFEDWRQGEYIRLAANDNYWGEKPEIDTLIFKVVPETSTRLMELQTGQVDAIKHIDPAQIYAVQNDDNIDLLTVPGANLFMGLINVTKEPLDDPTFRKALNHAIDMDALVDVIYEGTGTRAINALPPTVFAFDETAGPYEYDPEKAKQLLADAGYPEGTEIELASFTHARSYISQPVQVAEIIRADLQRIGLDVDINVVEWGTLTEMRQSREFDVALYGWYDVPYPSNFLRTMMLGGNQSGYEPQELVDIADQALATYDEAEQEKLYKELQQEYYEQAPIIPIAHSNYSAAVRSDIEGFQLDIMGNVLMHDVIK</sequence>
<dbReference type="EMBL" id="CP046457">
    <property type="protein sequence ID" value="QGU00368.1"/>
    <property type="molecule type" value="Genomic_DNA"/>
</dbReference>
<dbReference type="AlphaFoldDB" id="A0A6I6DMX6"/>
<dbReference type="CDD" id="cd08493">
    <property type="entry name" value="PBP2_DppA_like"/>
    <property type="match status" value="1"/>
</dbReference>
<evidence type="ECO:0000256" key="2">
    <source>
        <dbReference type="ARBA" id="ARBA00005695"/>
    </source>
</evidence>
<dbReference type="PIRSF" id="PIRSF002741">
    <property type="entry name" value="MppA"/>
    <property type="match status" value="1"/>
</dbReference>
<keyword evidence="8" id="KW-1185">Reference proteome</keyword>
<proteinExistence type="inferred from homology"/>
<protein>
    <submittedName>
        <fullName evidence="7">Dipeptide ABC transporter, substrate-binding protein DppA</fullName>
    </submittedName>
</protein>
<feature type="signal peptide" evidence="5">
    <location>
        <begin position="1"/>
        <end position="22"/>
    </location>
</feature>
<dbReference type="Pfam" id="PF00496">
    <property type="entry name" value="SBP_bac_5"/>
    <property type="match status" value="1"/>
</dbReference>
<evidence type="ECO:0000259" key="6">
    <source>
        <dbReference type="Pfam" id="PF00496"/>
    </source>
</evidence>
<evidence type="ECO:0000256" key="4">
    <source>
        <dbReference type="ARBA" id="ARBA00022729"/>
    </source>
</evidence>
<gene>
    <name evidence="7" type="ORF">SYNTR_1774</name>
</gene>
<feature type="chain" id="PRO_5026292581" evidence="5">
    <location>
        <begin position="23"/>
        <end position="521"/>
    </location>
</feature>
<dbReference type="InterPro" id="IPR023765">
    <property type="entry name" value="SBP_5_CS"/>
</dbReference>
<evidence type="ECO:0000256" key="1">
    <source>
        <dbReference type="ARBA" id="ARBA00004193"/>
    </source>
</evidence>
<comment type="similarity">
    <text evidence="2">Belongs to the bacterial solute-binding protein 5 family.</text>
</comment>
<dbReference type="Gene3D" id="3.90.76.10">
    <property type="entry name" value="Dipeptide-binding Protein, Domain 1"/>
    <property type="match status" value="1"/>
</dbReference>
<dbReference type="PANTHER" id="PTHR30290:SF9">
    <property type="entry name" value="OLIGOPEPTIDE-BINDING PROTEIN APPA"/>
    <property type="match status" value="1"/>
</dbReference>
<dbReference type="GO" id="GO:0015833">
    <property type="term" value="P:peptide transport"/>
    <property type="evidence" value="ECO:0007669"/>
    <property type="project" value="TreeGrafter"/>
</dbReference>
<dbReference type="GO" id="GO:0042597">
    <property type="term" value="C:periplasmic space"/>
    <property type="evidence" value="ECO:0007669"/>
    <property type="project" value="UniProtKB-ARBA"/>
</dbReference>
<dbReference type="SUPFAM" id="SSF53850">
    <property type="entry name" value="Periplasmic binding protein-like II"/>
    <property type="match status" value="1"/>
</dbReference>
<keyword evidence="4 5" id="KW-0732">Signal</keyword>
<dbReference type="Proteomes" id="UP000426444">
    <property type="component" value="Chromosome"/>
</dbReference>
<dbReference type="RefSeq" id="WP_156204161.1">
    <property type="nucleotide sequence ID" value="NZ_CP046457.1"/>
</dbReference>
<comment type="subcellular location">
    <subcellularLocation>
        <location evidence="1">Cell membrane</location>
        <topology evidence="1">Lipid-anchor</topology>
    </subcellularLocation>
</comment>
<keyword evidence="3" id="KW-0813">Transport</keyword>
<dbReference type="PANTHER" id="PTHR30290">
    <property type="entry name" value="PERIPLASMIC BINDING COMPONENT OF ABC TRANSPORTER"/>
    <property type="match status" value="1"/>
</dbReference>
<evidence type="ECO:0000256" key="3">
    <source>
        <dbReference type="ARBA" id="ARBA00022448"/>
    </source>
</evidence>
<evidence type="ECO:0000313" key="8">
    <source>
        <dbReference type="Proteomes" id="UP000426444"/>
    </source>
</evidence>
<dbReference type="Gene3D" id="3.10.105.10">
    <property type="entry name" value="Dipeptide-binding Protein, Domain 3"/>
    <property type="match status" value="1"/>
</dbReference>
<dbReference type="PROSITE" id="PS51257">
    <property type="entry name" value="PROKAR_LIPOPROTEIN"/>
    <property type="match status" value="1"/>
</dbReference>
<evidence type="ECO:0000313" key="7">
    <source>
        <dbReference type="EMBL" id="QGU00368.1"/>
    </source>
</evidence>
<dbReference type="InterPro" id="IPR030678">
    <property type="entry name" value="Peptide/Ni-bd"/>
</dbReference>
<dbReference type="PROSITE" id="PS01040">
    <property type="entry name" value="SBP_BACTERIAL_5"/>
    <property type="match status" value="1"/>
</dbReference>
<feature type="domain" description="Solute-binding protein family 5" evidence="6">
    <location>
        <begin position="80"/>
        <end position="446"/>
    </location>
</feature>
<dbReference type="GO" id="GO:1904680">
    <property type="term" value="F:peptide transmembrane transporter activity"/>
    <property type="evidence" value="ECO:0007669"/>
    <property type="project" value="TreeGrafter"/>
</dbReference>
<dbReference type="Gene3D" id="3.40.190.10">
    <property type="entry name" value="Periplasmic binding protein-like II"/>
    <property type="match status" value="1"/>
</dbReference>
<reference evidence="8" key="1">
    <citation type="journal article" date="2019" name="Microbiology">
        <title>Complete Genome Sequence of an Uncultured Bacterium of the Candidate Phylum Bipolaricaulota.</title>
        <authorList>
            <person name="Kadnikov V.V."/>
            <person name="Mardanov A.V."/>
            <person name="Beletsky A.V."/>
            <person name="Frank Y.A."/>
            <person name="Karnachuk O.V."/>
            <person name="Ravin N.V."/>
        </authorList>
    </citation>
    <scope>NUCLEOTIDE SEQUENCE [LARGE SCALE GENOMIC DNA]</scope>
</reference>
<dbReference type="GO" id="GO:0043190">
    <property type="term" value="C:ATP-binding cassette (ABC) transporter complex"/>
    <property type="evidence" value="ECO:0007669"/>
    <property type="project" value="InterPro"/>
</dbReference>
<accession>A0A6I6DMX6</accession>
<name>A0A6I6DMX6_9FIRM</name>
<organism evidence="7 8">
    <name type="scientific">Candidatus Syntrophocurvum alkaliphilum</name>
    <dbReference type="NCBI Taxonomy" id="2293317"/>
    <lineage>
        <taxon>Bacteria</taxon>
        <taxon>Bacillati</taxon>
        <taxon>Bacillota</taxon>
        <taxon>Clostridia</taxon>
        <taxon>Eubacteriales</taxon>
        <taxon>Syntrophomonadaceae</taxon>
        <taxon>Candidatus Syntrophocurvum</taxon>
    </lineage>
</organism>
<evidence type="ECO:0000256" key="5">
    <source>
        <dbReference type="SAM" id="SignalP"/>
    </source>
</evidence>
<dbReference type="InterPro" id="IPR039424">
    <property type="entry name" value="SBP_5"/>
</dbReference>
<dbReference type="KEGG" id="salq:SYNTR_1774"/>
<dbReference type="OrthoDB" id="137511at2"/>
<dbReference type="InterPro" id="IPR000914">
    <property type="entry name" value="SBP_5_dom"/>
</dbReference>